<dbReference type="EMBL" id="JH711589">
    <property type="protein sequence ID" value="EIW75137.1"/>
    <property type="molecule type" value="Genomic_DNA"/>
</dbReference>
<feature type="region of interest" description="Disordered" evidence="1">
    <location>
        <begin position="435"/>
        <end position="481"/>
    </location>
</feature>
<feature type="compositionally biased region" description="Low complexity" evidence="1">
    <location>
        <begin position="656"/>
        <end position="669"/>
    </location>
</feature>
<feature type="region of interest" description="Disordered" evidence="1">
    <location>
        <begin position="876"/>
        <end position="900"/>
    </location>
</feature>
<name>A0A5M3M7W4_CONPW</name>
<dbReference type="AlphaFoldDB" id="A0A5M3M7W4"/>
<feature type="compositionally biased region" description="Basic and acidic residues" evidence="1">
    <location>
        <begin position="312"/>
        <end position="324"/>
    </location>
</feature>
<feature type="compositionally biased region" description="Low complexity" evidence="1">
    <location>
        <begin position="363"/>
        <end position="380"/>
    </location>
</feature>
<keyword evidence="2" id="KW-0472">Membrane</keyword>
<evidence type="ECO:0000256" key="2">
    <source>
        <dbReference type="SAM" id="Phobius"/>
    </source>
</evidence>
<evidence type="ECO:0000313" key="4">
    <source>
        <dbReference type="Proteomes" id="UP000053558"/>
    </source>
</evidence>
<comment type="caution">
    <text evidence="3">The sequence shown here is derived from an EMBL/GenBank/DDBJ whole genome shotgun (WGS) entry which is preliminary data.</text>
</comment>
<dbReference type="Proteomes" id="UP000053558">
    <property type="component" value="Unassembled WGS sequence"/>
</dbReference>
<feature type="compositionally biased region" description="Low complexity" evidence="1">
    <location>
        <begin position="891"/>
        <end position="900"/>
    </location>
</feature>
<keyword evidence="2" id="KW-0812">Transmembrane</keyword>
<proteinExistence type="predicted"/>
<keyword evidence="2" id="KW-1133">Transmembrane helix</keyword>
<feature type="compositionally biased region" description="Basic residues" evidence="1">
    <location>
        <begin position="467"/>
        <end position="477"/>
    </location>
</feature>
<evidence type="ECO:0000313" key="3">
    <source>
        <dbReference type="EMBL" id="EIW75137.1"/>
    </source>
</evidence>
<gene>
    <name evidence="3" type="ORF">CONPUDRAFT_140129</name>
</gene>
<protein>
    <submittedName>
        <fullName evidence="3">Uncharacterized protein</fullName>
    </submittedName>
</protein>
<organism evidence="3 4">
    <name type="scientific">Coniophora puteana (strain RWD-64-598)</name>
    <name type="common">Brown rot fungus</name>
    <dbReference type="NCBI Taxonomy" id="741705"/>
    <lineage>
        <taxon>Eukaryota</taxon>
        <taxon>Fungi</taxon>
        <taxon>Dikarya</taxon>
        <taxon>Basidiomycota</taxon>
        <taxon>Agaricomycotina</taxon>
        <taxon>Agaricomycetes</taxon>
        <taxon>Agaricomycetidae</taxon>
        <taxon>Boletales</taxon>
        <taxon>Coniophorineae</taxon>
        <taxon>Coniophoraceae</taxon>
        <taxon>Coniophora</taxon>
    </lineage>
</organism>
<dbReference type="GeneID" id="19201461"/>
<feature type="region of interest" description="Disordered" evidence="1">
    <location>
        <begin position="706"/>
        <end position="769"/>
    </location>
</feature>
<evidence type="ECO:0000256" key="1">
    <source>
        <dbReference type="SAM" id="MobiDB-lite"/>
    </source>
</evidence>
<reference evidence="4" key="1">
    <citation type="journal article" date="2012" name="Science">
        <title>The Paleozoic origin of enzymatic lignin decomposition reconstructed from 31 fungal genomes.</title>
        <authorList>
            <person name="Floudas D."/>
            <person name="Binder M."/>
            <person name="Riley R."/>
            <person name="Barry K."/>
            <person name="Blanchette R.A."/>
            <person name="Henrissat B."/>
            <person name="Martinez A.T."/>
            <person name="Otillar R."/>
            <person name="Spatafora J.W."/>
            <person name="Yadav J.S."/>
            <person name="Aerts A."/>
            <person name="Benoit I."/>
            <person name="Boyd A."/>
            <person name="Carlson A."/>
            <person name="Copeland A."/>
            <person name="Coutinho P.M."/>
            <person name="de Vries R.P."/>
            <person name="Ferreira P."/>
            <person name="Findley K."/>
            <person name="Foster B."/>
            <person name="Gaskell J."/>
            <person name="Glotzer D."/>
            <person name="Gorecki P."/>
            <person name="Heitman J."/>
            <person name="Hesse C."/>
            <person name="Hori C."/>
            <person name="Igarashi K."/>
            <person name="Jurgens J.A."/>
            <person name="Kallen N."/>
            <person name="Kersten P."/>
            <person name="Kohler A."/>
            <person name="Kuees U."/>
            <person name="Kumar T.K.A."/>
            <person name="Kuo A."/>
            <person name="LaButti K."/>
            <person name="Larrondo L.F."/>
            <person name="Lindquist E."/>
            <person name="Ling A."/>
            <person name="Lombard V."/>
            <person name="Lucas S."/>
            <person name="Lundell T."/>
            <person name="Martin R."/>
            <person name="McLaughlin D.J."/>
            <person name="Morgenstern I."/>
            <person name="Morin E."/>
            <person name="Murat C."/>
            <person name="Nagy L.G."/>
            <person name="Nolan M."/>
            <person name="Ohm R.A."/>
            <person name="Patyshakuliyeva A."/>
            <person name="Rokas A."/>
            <person name="Ruiz-Duenas F.J."/>
            <person name="Sabat G."/>
            <person name="Salamov A."/>
            <person name="Samejima M."/>
            <person name="Schmutz J."/>
            <person name="Slot J.C."/>
            <person name="St John F."/>
            <person name="Stenlid J."/>
            <person name="Sun H."/>
            <person name="Sun S."/>
            <person name="Syed K."/>
            <person name="Tsang A."/>
            <person name="Wiebenga A."/>
            <person name="Young D."/>
            <person name="Pisabarro A."/>
            <person name="Eastwood D.C."/>
            <person name="Martin F."/>
            <person name="Cullen D."/>
            <person name="Grigoriev I.V."/>
            <person name="Hibbett D.S."/>
        </authorList>
    </citation>
    <scope>NUCLEOTIDE SEQUENCE [LARGE SCALE GENOMIC DNA]</scope>
    <source>
        <strain evidence="4">RWD-64-598 SS2</strain>
    </source>
</reference>
<dbReference type="OrthoDB" id="21151at2759"/>
<sequence length="928" mass="99464">MAQAVFHEHPLEEYLEETDDLFDTMPGGSPDLTPSTQDAIPHLLKNSEHLEKLCFLIFGAVELVSSFFSPERSSKRAQAFAERFKYGVISSSLLVSSTFSSTPAPSRRSFSPSFPGKLQHGTHSRNTSTADSTLADTSPVDKFSTSVAAEADTPLWPVTSLASVAIAAFSAGFYAFAVMFICGTLYYVYAHKLDLHTRPDVVTPSLEALKSLISAGEVWDSVVHDTLDAIENEERAMLYGSLAPTSPSSPLRVALNSSLHTTQTQCDNIRQLFSAITSPTELSQMTEMYAPSSPTIATLSLGDSPRPLSLPSKRERATSISDNKRATWNGSYAALARAGAPPVQLARRRSGKRRSDMSALLEASTPSRPSSISAPASPSAGGDLPGVQEESNTSLDPEKRGLGQDGDDPENYFGLAALQMKRQTRSDGLQNLLLSSSDKRTSMSSLSSTTVHSRTSPSLSPLGRYATKQKQKQKNMSRHPLSVASLHQALSGALAAKRYTCSHLLALRFEDDEDETYWEDVRSVMSLLTSSLVDAAARLGEALDSEEYGDTIDADAVSDGSLEGRHGLSANHSPASSTSPTPSRRHAQLPSLSQGLVVASNNATAGASLGSPGFAPMPSHIARFAGHMDAITAALDDARSNLEECVAALRRDALNPSPSHSRHASSTSSAPPPSPAEHAAVQAYERVRRELGIALRECERGREPLLCAVVPPPPSPDSEADDLPILGPDLGSDESHEEPSPVAESSLHHRHQRSLSQHGDIGLTVVTPEGDAVDLDDTRLLRAERLEPPGVEQVFEAEVGAGLTWARERSKMSREERIKLVKAKRESAAAGLGIRSNAGAEAEAEEVARLRKELWGPGGEVVQELKDVIYKVGERRRRMTEEARATRQGTPSPVSAPAPALVFTPDVSSIWAPEDVPLPTSPSPSPSP</sequence>
<feature type="transmembrane region" description="Helical" evidence="2">
    <location>
        <begin position="164"/>
        <end position="189"/>
    </location>
</feature>
<dbReference type="OMA" id="QISEMYA"/>
<feature type="region of interest" description="Disordered" evidence="1">
    <location>
        <begin position="337"/>
        <end position="411"/>
    </location>
</feature>
<feature type="compositionally biased region" description="Basic and acidic residues" evidence="1">
    <location>
        <begin position="876"/>
        <end position="885"/>
    </location>
</feature>
<feature type="region of interest" description="Disordered" evidence="1">
    <location>
        <begin position="296"/>
        <end position="324"/>
    </location>
</feature>
<feature type="compositionally biased region" description="Low complexity" evidence="1">
    <location>
        <begin position="442"/>
        <end position="456"/>
    </location>
</feature>
<dbReference type="KEGG" id="cput:CONPUDRAFT_140129"/>
<accession>A0A5M3M7W4</accession>
<feature type="compositionally biased region" description="Low complexity" evidence="1">
    <location>
        <begin position="101"/>
        <end position="115"/>
    </location>
</feature>
<keyword evidence="4" id="KW-1185">Reference proteome</keyword>
<feature type="region of interest" description="Disordered" evidence="1">
    <location>
        <begin position="653"/>
        <end position="680"/>
    </location>
</feature>
<feature type="region of interest" description="Disordered" evidence="1">
    <location>
        <begin position="555"/>
        <end position="589"/>
    </location>
</feature>
<feature type="region of interest" description="Disordered" evidence="1">
    <location>
        <begin position="101"/>
        <end position="135"/>
    </location>
</feature>
<feature type="compositionally biased region" description="Low complexity" evidence="1">
    <location>
        <begin position="572"/>
        <end position="582"/>
    </location>
</feature>
<dbReference type="RefSeq" id="XP_007774567.1">
    <property type="nucleotide sequence ID" value="XM_007776377.1"/>
</dbReference>